<accession>A0A6G1BYE5</accession>
<dbReference type="AlphaFoldDB" id="A0A6G1BYE5"/>
<sequence length="89" mass="10062">MENSGDGNDVAGRREEVLHRAVIQLLELMELNTKDGELEEGNRSRRLADSKLTKLNNKIAELKTAKFKLAEQKKNKVEPEENSRGDNVT</sequence>
<proteinExistence type="predicted"/>
<dbReference type="EMBL" id="SPHZ02000011">
    <property type="protein sequence ID" value="KAF0892926.1"/>
    <property type="molecule type" value="Genomic_DNA"/>
</dbReference>
<organism evidence="2 3">
    <name type="scientific">Oryza meyeriana var. granulata</name>
    <dbReference type="NCBI Taxonomy" id="110450"/>
    <lineage>
        <taxon>Eukaryota</taxon>
        <taxon>Viridiplantae</taxon>
        <taxon>Streptophyta</taxon>
        <taxon>Embryophyta</taxon>
        <taxon>Tracheophyta</taxon>
        <taxon>Spermatophyta</taxon>
        <taxon>Magnoliopsida</taxon>
        <taxon>Liliopsida</taxon>
        <taxon>Poales</taxon>
        <taxon>Poaceae</taxon>
        <taxon>BOP clade</taxon>
        <taxon>Oryzoideae</taxon>
        <taxon>Oryzeae</taxon>
        <taxon>Oryzinae</taxon>
        <taxon>Oryza</taxon>
        <taxon>Oryza meyeriana</taxon>
    </lineage>
</organism>
<feature type="coiled-coil region" evidence="1">
    <location>
        <begin position="45"/>
        <end position="75"/>
    </location>
</feature>
<keyword evidence="1" id="KW-0175">Coiled coil</keyword>
<protein>
    <submittedName>
        <fullName evidence="2">Uncharacterized protein</fullName>
    </submittedName>
</protein>
<gene>
    <name evidence="2" type="ORF">E2562_019579</name>
</gene>
<evidence type="ECO:0000313" key="3">
    <source>
        <dbReference type="Proteomes" id="UP000479710"/>
    </source>
</evidence>
<keyword evidence="3" id="KW-1185">Reference proteome</keyword>
<name>A0A6G1BYE5_9ORYZ</name>
<evidence type="ECO:0000313" key="2">
    <source>
        <dbReference type="EMBL" id="KAF0892926.1"/>
    </source>
</evidence>
<evidence type="ECO:0000256" key="1">
    <source>
        <dbReference type="SAM" id="Coils"/>
    </source>
</evidence>
<reference evidence="2 3" key="1">
    <citation type="submission" date="2019-11" db="EMBL/GenBank/DDBJ databases">
        <title>Whole genome sequence of Oryza granulata.</title>
        <authorList>
            <person name="Li W."/>
        </authorList>
    </citation>
    <scope>NUCLEOTIDE SEQUENCE [LARGE SCALE GENOMIC DNA]</scope>
    <source>
        <strain evidence="3">cv. Menghai</strain>
        <tissue evidence="2">Leaf</tissue>
    </source>
</reference>
<dbReference type="Proteomes" id="UP000479710">
    <property type="component" value="Unassembled WGS sequence"/>
</dbReference>
<comment type="caution">
    <text evidence="2">The sequence shown here is derived from an EMBL/GenBank/DDBJ whole genome shotgun (WGS) entry which is preliminary data.</text>
</comment>